<keyword evidence="1" id="KW-0812">Transmembrane</keyword>
<evidence type="ECO:0000313" key="3">
    <source>
        <dbReference type="Proteomes" id="UP000199045"/>
    </source>
</evidence>
<feature type="transmembrane region" description="Helical" evidence="1">
    <location>
        <begin position="173"/>
        <end position="192"/>
    </location>
</feature>
<organism evidence="2 3">
    <name type="scientific">Chitinophaga filiformis</name>
    <name type="common">Myxococcus filiformis</name>
    <name type="synonym">Flexibacter filiformis</name>
    <dbReference type="NCBI Taxonomy" id="104663"/>
    <lineage>
        <taxon>Bacteria</taxon>
        <taxon>Pseudomonadati</taxon>
        <taxon>Bacteroidota</taxon>
        <taxon>Chitinophagia</taxon>
        <taxon>Chitinophagales</taxon>
        <taxon>Chitinophagaceae</taxon>
        <taxon>Chitinophaga</taxon>
    </lineage>
</organism>
<reference evidence="2 3" key="1">
    <citation type="submission" date="2016-10" db="EMBL/GenBank/DDBJ databases">
        <authorList>
            <person name="de Groot N.N."/>
        </authorList>
    </citation>
    <scope>NUCLEOTIDE SEQUENCE [LARGE SCALE GENOMIC DNA]</scope>
    <source>
        <strain evidence="2 3">DSM 527</strain>
    </source>
</reference>
<sequence length="482" mass="53287">MENNLETDYIQRCLKLAEIRFDRGTNSEWSSYDFEKLSEAIHEATGVVLSVTTLKRLWGKLSYTNTPAITTLNTLAQYAGYEDWGNFRRKISAGNNSLVTQPSAADQTTGVTNITSINNDNGKAIGEQLLTTSQSAATLTSEAGGIALTGKPEEVSGSGAASAKGKVSRSRKWPYWVLGLLSLAIILYVTLLSNGRSKQASMDPAAYQFSSNKTVLAGVPNSVIFKYDARAAGDDTVFISQSWDISRKFAVPKDKREYSSIYYHPGYFRAKLIVGKQIVKEHDLMISSNGWLAAIEQDDVPVYFKQKEFLKGHNVEVDKATMEAYNISLQPTVPSLRFYNVQDMGNLRTDNFSFETTIKSNFNQGSAACQRVQILILCKNDVFIIPICAKGCVGDLNLYAGGKFMESKNTDLSKFGRDMNQWVPLKVEAKDKHIRILVDGEEATAFTGEYEPSDIVGVQYRFDGPGAVKDTRFTKGDKVIAL</sequence>
<evidence type="ECO:0000256" key="1">
    <source>
        <dbReference type="SAM" id="Phobius"/>
    </source>
</evidence>
<evidence type="ECO:0000313" key="2">
    <source>
        <dbReference type="EMBL" id="SDF67438.1"/>
    </source>
</evidence>
<dbReference type="STRING" id="104663.SAMN04488121_102622"/>
<gene>
    <name evidence="2" type="ORF">SAMN04488121_102622</name>
</gene>
<keyword evidence="1" id="KW-0472">Membrane</keyword>
<dbReference type="OrthoDB" id="639802at2"/>
<protein>
    <submittedName>
        <fullName evidence="2">Uncharacterized protein</fullName>
    </submittedName>
</protein>
<proteinExistence type="predicted"/>
<dbReference type="RefSeq" id="WP_089831131.1">
    <property type="nucleotide sequence ID" value="NZ_FNBN01000002.1"/>
</dbReference>
<name>A0A1G7N064_CHIFI</name>
<accession>A0A1G7N064</accession>
<dbReference type="EMBL" id="FNBN01000002">
    <property type="protein sequence ID" value="SDF67438.1"/>
    <property type="molecule type" value="Genomic_DNA"/>
</dbReference>
<dbReference type="Proteomes" id="UP000199045">
    <property type="component" value="Unassembled WGS sequence"/>
</dbReference>
<keyword evidence="1" id="KW-1133">Transmembrane helix</keyword>
<dbReference type="AlphaFoldDB" id="A0A1G7N064"/>